<gene>
    <name evidence="1" type="ORF">TSPGSL018_23098</name>
</gene>
<dbReference type="EMBL" id="GBEZ01010220">
    <property type="protein sequence ID" value="JAC75431.1"/>
    <property type="molecule type" value="Transcribed_RNA"/>
</dbReference>
<name>A0A061RXY1_9CHLO</name>
<organism evidence="1">
    <name type="scientific">Tetraselmis sp. GSL018</name>
    <dbReference type="NCBI Taxonomy" id="582737"/>
    <lineage>
        <taxon>Eukaryota</taxon>
        <taxon>Viridiplantae</taxon>
        <taxon>Chlorophyta</taxon>
        <taxon>core chlorophytes</taxon>
        <taxon>Chlorodendrophyceae</taxon>
        <taxon>Chlorodendrales</taxon>
        <taxon>Chlorodendraceae</taxon>
        <taxon>Tetraselmis</taxon>
    </lineage>
</organism>
<accession>A0A061RXY1</accession>
<dbReference type="AlphaFoldDB" id="A0A061RXY1"/>
<feature type="non-terminal residue" evidence="1">
    <location>
        <position position="1"/>
    </location>
</feature>
<proteinExistence type="predicted"/>
<reference evidence="1" key="1">
    <citation type="submission" date="2014-05" db="EMBL/GenBank/DDBJ databases">
        <title>The transcriptome of the halophilic microalga Tetraselmis sp. GSL018 isolated from the Great Salt Lake, Utah.</title>
        <authorList>
            <person name="Jinkerson R.E."/>
            <person name="D'Adamo S."/>
            <person name="Posewitz M.C."/>
        </authorList>
    </citation>
    <scope>NUCLEOTIDE SEQUENCE</scope>
    <source>
        <strain evidence="1">GSL018</strain>
    </source>
</reference>
<evidence type="ECO:0000313" key="1">
    <source>
        <dbReference type="EMBL" id="JAC75431.1"/>
    </source>
</evidence>
<sequence length="52" mass="5571">RRTVTPPTAPSSPLPETVVRAHLCFRCVRDGASGCCLEGRRVEEALCSSSDP</sequence>
<protein>
    <submittedName>
        <fullName evidence="1">Uncharacterized protein</fullName>
    </submittedName>
</protein>